<keyword evidence="1" id="KW-1133">Transmembrane helix</keyword>
<gene>
    <name evidence="2" type="ORF">TCNE_LOCUS952</name>
</gene>
<evidence type="ECO:0000313" key="2">
    <source>
        <dbReference type="EMBL" id="VDM25182.1"/>
    </source>
</evidence>
<protein>
    <submittedName>
        <fullName evidence="2">Uncharacterized protein</fullName>
    </submittedName>
</protein>
<proteinExistence type="predicted"/>
<dbReference type="EMBL" id="UYWY01000577">
    <property type="protein sequence ID" value="VDM25182.1"/>
    <property type="molecule type" value="Genomic_DNA"/>
</dbReference>
<feature type="transmembrane region" description="Helical" evidence="1">
    <location>
        <begin position="20"/>
        <end position="43"/>
    </location>
</feature>
<feature type="transmembrane region" description="Helical" evidence="1">
    <location>
        <begin position="63"/>
        <end position="82"/>
    </location>
</feature>
<keyword evidence="1" id="KW-0812">Transmembrane</keyword>
<keyword evidence="1" id="KW-0472">Membrane</keyword>
<organism evidence="2">
    <name type="scientific">Toxocara canis</name>
    <name type="common">Canine roundworm</name>
    <dbReference type="NCBI Taxonomy" id="6265"/>
    <lineage>
        <taxon>Eukaryota</taxon>
        <taxon>Metazoa</taxon>
        <taxon>Ecdysozoa</taxon>
        <taxon>Nematoda</taxon>
        <taxon>Chromadorea</taxon>
        <taxon>Rhabditida</taxon>
        <taxon>Spirurina</taxon>
        <taxon>Ascaridomorpha</taxon>
        <taxon>Ascaridoidea</taxon>
        <taxon>Toxocaridae</taxon>
        <taxon>Toxocara</taxon>
    </lineage>
</organism>
<dbReference type="AlphaFoldDB" id="A0A3P7GT39"/>
<sequence>MSRPSLLVGMVEDGFSYSFLPYFVKFCLNSIRFLTVYHIIVALHWKWAQPDIIGGYALQIFKLRFFIIFSYKIVFLHEFIIFQC</sequence>
<evidence type="ECO:0000256" key="1">
    <source>
        <dbReference type="SAM" id="Phobius"/>
    </source>
</evidence>
<reference evidence="2" key="1">
    <citation type="submission" date="2018-11" db="EMBL/GenBank/DDBJ databases">
        <authorList>
            <consortium name="Pathogen Informatics"/>
        </authorList>
    </citation>
    <scope>NUCLEOTIDE SEQUENCE [LARGE SCALE GENOMIC DNA]</scope>
</reference>
<name>A0A3P7GT39_TOXCA</name>
<accession>A0A3P7GT39</accession>